<feature type="region of interest" description="Disordered" evidence="2">
    <location>
        <begin position="53"/>
        <end position="83"/>
    </location>
</feature>
<reference evidence="5 6" key="1">
    <citation type="submission" date="2019-06" db="EMBL/GenBank/DDBJ databases">
        <title>Sequencing the genomes of 1000 actinobacteria strains.</title>
        <authorList>
            <person name="Klenk H.-P."/>
        </authorList>
    </citation>
    <scope>NUCLEOTIDE SEQUENCE [LARGE SCALE GENOMIC DNA]</scope>
    <source>
        <strain evidence="5 6">DSM 24617</strain>
    </source>
</reference>
<comment type="similarity">
    <text evidence="1">Belongs to the IMPACT family.</text>
</comment>
<dbReference type="InterPro" id="IPR001498">
    <property type="entry name" value="Impact_N"/>
</dbReference>
<dbReference type="SUPFAM" id="SSF54980">
    <property type="entry name" value="EF-G C-terminal domain-like"/>
    <property type="match status" value="1"/>
</dbReference>
<evidence type="ECO:0000313" key="5">
    <source>
        <dbReference type="EMBL" id="TQL32171.1"/>
    </source>
</evidence>
<sequence>MDGVYATLARGADLTGEIEVRRSRFRAVVRRVGDEAAARALVEEQRRAHRDARHHCSAFVLGPPPSTERSNDDGEPSGTAGAPMLEVLRGHGLSDVCAVVVRWFGGTLLGTGGLARAYAEAVETALAHAPTVRRVRRELVTLTLPHADAGRVESELRARDVQVRDTTYGADGVRLLLAPADVAALTEQVAALTAGAVAPEPAGATWLDLPPGQGV</sequence>
<dbReference type="Pfam" id="PF01205">
    <property type="entry name" value="Impact_N"/>
    <property type="match status" value="1"/>
</dbReference>
<dbReference type="InterPro" id="IPR020568">
    <property type="entry name" value="Ribosomal_Su5_D2-typ_SF"/>
</dbReference>
<keyword evidence="6" id="KW-1185">Reference proteome</keyword>
<name>A0A542X8K7_9MICO</name>
<dbReference type="AlphaFoldDB" id="A0A542X8K7"/>
<feature type="domain" description="UPF0029" evidence="4">
    <location>
        <begin position="142"/>
        <end position="195"/>
    </location>
</feature>
<evidence type="ECO:0000256" key="1">
    <source>
        <dbReference type="ARBA" id="ARBA00007665"/>
    </source>
</evidence>
<dbReference type="Gene3D" id="3.30.230.30">
    <property type="entry name" value="Impact, N-terminal domain"/>
    <property type="match status" value="1"/>
</dbReference>
<dbReference type="RefSeq" id="WP_142004308.1">
    <property type="nucleotide sequence ID" value="NZ_CAJTBP010000001.1"/>
</dbReference>
<accession>A0A542X8K7</accession>
<dbReference type="InterPro" id="IPR036956">
    <property type="entry name" value="Impact_N_sf"/>
</dbReference>
<dbReference type="Proteomes" id="UP000318336">
    <property type="component" value="Unassembled WGS sequence"/>
</dbReference>
<comment type="caution">
    <text evidence="5">The sequence shown here is derived from an EMBL/GenBank/DDBJ whole genome shotgun (WGS) entry which is preliminary data.</text>
</comment>
<evidence type="ECO:0000256" key="2">
    <source>
        <dbReference type="SAM" id="MobiDB-lite"/>
    </source>
</evidence>
<dbReference type="GO" id="GO:0006446">
    <property type="term" value="P:regulation of translational initiation"/>
    <property type="evidence" value="ECO:0007669"/>
    <property type="project" value="TreeGrafter"/>
</dbReference>
<dbReference type="InterPro" id="IPR020569">
    <property type="entry name" value="UPF0029_Impact_CS"/>
</dbReference>
<dbReference type="PROSITE" id="PS00910">
    <property type="entry name" value="UPF0029"/>
    <property type="match status" value="1"/>
</dbReference>
<gene>
    <name evidence="5" type="ORF">FB554_0288</name>
</gene>
<evidence type="ECO:0000313" key="6">
    <source>
        <dbReference type="Proteomes" id="UP000318336"/>
    </source>
</evidence>
<feature type="domain" description="Impact N-terminal" evidence="3">
    <location>
        <begin position="21"/>
        <end position="126"/>
    </location>
</feature>
<dbReference type="InterPro" id="IPR023582">
    <property type="entry name" value="Impact"/>
</dbReference>
<dbReference type="PANTHER" id="PTHR16301">
    <property type="entry name" value="IMPACT-RELATED"/>
    <property type="match status" value="1"/>
</dbReference>
<dbReference type="PANTHER" id="PTHR16301:SF20">
    <property type="entry name" value="IMPACT FAMILY MEMBER YIGZ"/>
    <property type="match status" value="1"/>
</dbReference>
<dbReference type="InterPro" id="IPR015269">
    <property type="entry name" value="UPF0029_Impact_C"/>
</dbReference>
<dbReference type="InterPro" id="IPR035647">
    <property type="entry name" value="EFG_III/V"/>
</dbReference>
<organism evidence="5 6">
    <name type="scientific">Barrientosiimonas humi</name>
    <dbReference type="NCBI Taxonomy" id="999931"/>
    <lineage>
        <taxon>Bacteria</taxon>
        <taxon>Bacillati</taxon>
        <taxon>Actinomycetota</taxon>
        <taxon>Actinomycetes</taxon>
        <taxon>Micrococcales</taxon>
        <taxon>Dermacoccaceae</taxon>
        <taxon>Barrientosiimonas</taxon>
    </lineage>
</organism>
<dbReference type="EMBL" id="VFOK01000001">
    <property type="protein sequence ID" value="TQL32171.1"/>
    <property type="molecule type" value="Genomic_DNA"/>
</dbReference>
<proteinExistence type="inferred from homology"/>
<evidence type="ECO:0000259" key="3">
    <source>
        <dbReference type="Pfam" id="PF01205"/>
    </source>
</evidence>
<evidence type="ECO:0000259" key="4">
    <source>
        <dbReference type="Pfam" id="PF09186"/>
    </source>
</evidence>
<dbReference type="Pfam" id="PF09186">
    <property type="entry name" value="DUF1949"/>
    <property type="match status" value="1"/>
</dbReference>
<protein>
    <submittedName>
        <fullName evidence="5">Putative YigZ family protein</fullName>
    </submittedName>
</protein>
<dbReference type="GO" id="GO:0005737">
    <property type="term" value="C:cytoplasm"/>
    <property type="evidence" value="ECO:0007669"/>
    <property type="project" value="TreeGrafter"/>
</dbReference>
<dbReference type="SUPFAM" id="SSF54211">
    <property type="entry name" value="Ribosomal protein S5 domain 2-like"/>
    <property type="match status" value="1"/>
</dbReference>
<dbReference type="OrthoDB" id="9813771at2"/>